<protein>
    <recommendedName>
        <fullName evidence="9">Noggin</fullName>
    </recommendedName>
</protein>
<dbReference type="PANTHER" id="PTHR10494">
    <property type="entry name" value="BONE MORPHOGENETIC PROTEIN INHIBITOR, NOGGIN"/>
    <property type="match status" value="1"/>
</dbReference>
<dbReference type="SUPFAM" id="SSF57501">
    <property type="entry name" value="Cystine-knot cytokines"/>
    <property type="match status" value="1"/>
</dbReference>
<comment type="subcellular location">
    <subcellularLocation>
        <location evidence="1">Secreted</location>
    </subcellularLocation>
</comment>
<proteinExistence type="inferred from homology"/>
<accession>A0AA85GFA7</accession>
<name>A0AA85GFA7_9TREM</name>
<evidence type="ECO:0008006" key="9">
    <source>
        <dbReference type="Google" id="ProtNLM"/>
    </source>
</evidence>
<sequence>MFNILIFISFFIPFPFIHSNRILSKPTYIINDVNNNNHINSYHGNSFDKLNISNYLWHLFQNRNLNSYQIQKPTLYYIPNSNNNNNITTIKFNQSNLFNHYKPLQTFENVNIFRKLKNDRHHHQGHLKTEVNSKLRTLNKLFQISQLTIIPHQIPIIPNERPFHDHVLLNYNEMIRLLGGHNFNNEFMSFNKPWEAIMYPRGRLISFTKYDRNNLETITSLNRNRRSRKIKPQKQQQLINIYDRYKKKKKKQNHLDPSSSNLFQNVMDRLKLIQNLKYKNHLHNRMKKNRQLRRILREFLNDYNNCPLYYIWYDLGPKFWPRWIKTSQCVNLANTSCSLPPGMYCHEKNIENIAILRYICPEKWPLSKCNWYRVHLPIVTECSCQCTSKSIHRKDS</sequence>
<dbReference type="GO" id="GO:0009953">
    <property type="term" value="P:dorsal/ventral pattern formation"/>
    <property type="evidence" value="ECO:0007669"/>
    <property type="project" value="TreeGrafter"/>
</dbReference>
<dbReference type="GO" id="GO:0045596">
    <property type="term" value="P:negative regulation of cell differentiation"/>
    <property type="evidence" value="ECO:0007669"/>
    <property type="project" value="InterPro"/>
</dbReference>
<dbReference type="Gene3D" id="1.10.287.520">
    <property type="entry name" value="Helix hairpin bin"/>
    <property type="match status" value="1"/>
</dbReference>
<dbReference type="InterPro" id="IPR008717">
    <property type="entry name" value="Noggin"/>
</dbReference>
<evidence type="ECO:0000256" key="4">
    <source>
        <dbReference type="ARBA" id="ARBA00022525"/>
    </source>
</evidence>
<dbReference type="InterPro" id="IPR029034">
    <property type="entry name" value="Cystine-knot_cytokine"/>
</dbReference>
<evidence type="ECO:0000256" key="3">
    <source>
        <dbReference type="ARBA" id="ARBA00022473"/>
    </source>
</evidence>
<evidence type="ECO:0000256" key="5">
    <source>
        <dbReference type="ARBA" id="ARBA00022729"/>
    </source>
</evidence>
<dbReference type="GO" id="GO:0030514">
    <property type="term" value="P:negative regulation of BMP signaling pathway"/>
    <property type="evidence" value="ECO:0007669"/>
    <property type="project" value="InterPro"/>
</dbReference>
<keyword evidence="4" id="KW-0964">Secreted</keyword>
<dbReference type="AlphaFoldDB" id="A0AA85GFA7"/>
<comment type="similarity">
    <text evidence="2">Belongs to the noggin family.</text>
</comment>
<reference evidence="7" key="1">
    <citation type="submission" date="2022-06" db="EMBL/GenBank/DDBJ databases">
        <authorList>
            <person name="Berger JAMES D."/>
            <person name="Berger JAMES D."/>
        </authorList>
    </citation>
    <scope>NUCLEOTIDE SEQUENCE [LARGE SCALE GENOMIC DNA]</scope>
</reference>
<dbReference type="GO" id="GO:0005615">
    <property type="term" value="C:extracellular space"/>
    <property type="evidence" value="ECO:0007669"/>
    <property type="project" value="TreeGrafter"/>
</dbReference>
<keyword evidence="3" id="KW-0217">Developmental protein</keyword>
<keyword evidence="7" id="KW-1185">Reference proteome</keyword>
<reference evidence="8" key="2">
    <citation type="submission" date="2023-11" db="UniProtKB">
        <authorList>
            <consortium name="WormBaseParasite"/>
        </authorList>
    </citation>
    <scope>IDENTIFICATION</scope>
</reference>
<evidence type="ECO:0000256" key="6">
    <source>
        <dbReference type="SAM" id="SignalP"/>
    </source>
</evidence>
<evidence type="ECO:0000313" key="7">
    <source>
        <dbReference type="Proteomes" id="UP000050792"/>
    </source>
</evidence>
<organism evidence="7 8">
    <name type="scientific">Schistosoma rodhaini</name>
    <dbReference type="NCBI Taxonomy" id="6188"/>
    <lineage>
        <taxon>Eukaryota</taxon>
        <taxon>Metazoa</taxon>
        <taxon>Spiralia</taxon>
        <taxon>Lophotrochozoa</taxon>
        <taxon>Platyhelminthes</taxon>
        <taxon>Trematoda</taxon>
        <taxon>Digenea</taxon>
        <taxon>Strigeidida</taxon>
        <taxon>Schistosomatoidea</taxon>
        <taxon>Schistosomatidae</taxon>
        <taxon>Schistosoma</taxon>
    </lineage>
</organism>
<feature type="chain" id="PRO_5041745286" description="Noggin" evidence="6">
    <location>
        <begin position="20"/>
        <end position="396"/>
    </location>
</feature>
<dbReference type="Proteomes" id="UP000050792">
    <property type="component" value="Unassembled WGS sequence"/>
</dbReference>
<evidence type="ECO:0000313" key="8">
    <source>
        <dbReference type="WBParaSite" id="SRDH1_91760.1"/>
    </source>
</evidence>
<evidence type="ECO:0000256" key="2">
    <source>
        <dbReference type="ARBA" id="ARBA00007480"/>
    </source>
</evidence>
<dbReference type="Pfam" id="PF05806">
    <property type="entry name" value="Noggin"/>
    <property type="match status" value="1"/>
</dbReference>
<evidence type="ECO:0000256" key="1">
    <source>
        <dbReference type="ARBA" id="ARBA00004613"/>
    </source>
</evidence>
<dbReference type="Gene3D" id="2.10.90.10">
    <property type="entry name" value="Cystine-knot cytokines"/>
    <property type="match status" value="1"/>
</dbReference>
<dbReference type="WBParaSite" id="SRDH1_91760.1">
    <property type="protein sequence ID" value="SRDH1_91760.1"/>
    <property type="gene ID" value="SRDH1_91760"/>
</dbReference>
<feature type="signal peptide" evidence="6">
    <location>
        <begin position="1"/>
        <end position="19"/>
    </location>
</feature>
<dbReference type="PANTHER" id="PTHR10494:SF6">
    <property type="entry name" value="NOGGIN"/>
    <property type="match status" value="1"/>
</dbReference>
<keyword evidence="5 6" id="KW-0732">Signal</keyword>